<organism evidence="5 6">
    <name type="scientific">Vitrella brassicaformis (strain CCMP3155)</name>
    <dbReference type="NCBI Taxonomy" id="1169540"/>
    <lineage>
        <taxon>Eukaryota</taxon>
        <taxon>Sar</taxon>
        <taxon>Alveolata</taxon>
        <taxon>Colpodellida</taxon>
        <taxon>Vitrellaceae</taxon>
        <taxon>Vitrella</taxon>
    </lineage>
</organism>
<feature type="region of interest" description="Disordered" evidence="2">
    <location>
        <begin position="710"/>
        <end position="743"/>
    </location>
</feature>
<dbReference type="PANTHER" id="PTHR24273">
    <property type="entry name" value="FI04643P-RELATED"/>
    <property type="match status" value="1"/>
</dbReference>
<keyword evidence="1" id="KW-0677">Repeat</keyword>
<sequence length="910" mass="95236">MTKATTVVLLIALCVVSCSAQDRRRRRDRSEPTFRRCPTDTVIIQTDPGKSTGTIKYPDFDVHDLDEEGNTTPVSKIKLDFRRNSPKAGDQKEVGLYPVHVVATDPSNNAATCKFTVQVVDQESPRFTACKPNKTEIIVSRGDQSALLQYEQPKAIDNVDGEDVNVTFVEGVRSGEVLENLEETTEVVWEATDSAGNRAFCKFFLRLRQTVMSETELQAMMDDLPNAVMAVRSVASPAAPGELNDNDLTAGLFETSAVRERQERMPNRMDLPLTARSGRGDNIHILSKHMNIAVADLGPSMPSEGETLEGDDLHALALSATSFRKPTTVEKKHRVGLLDEPSERRLQQGRIFNGDGSGLAAAGDAAKSILQVANTLMSSNGGGAPAAPAAAAAAPAAAPAAQAGGSDISAIMAAAGKGLASLASGIDNATANPGGAAAAGGATPPTGIASLPMVGPAGNASTGGNASAEAGPKFAGFAGGGVPVQHGAAPMDPTQALADLAARGIGNLVANTQQAMAKQATALMQNGVPEMYTANLGDLTRTRMGKRFQDSPSAARQQDLMKELEQRAGNMPQPQHPSSFVYNSPSKPNKAASEGEAATPDLNQLMSLYDIRQQRPLVNEAERRIDGRLNQLNDIASARPLTSVIASAANTAASALPVFSSFGPAATMTGQKRQLKAEDGMAALNSLLPGLTASSASDSRPVIQTIVDGEEEDGTITALQADSENPTSRRNAAASPEQGGLLGGRLFGGGGGGGGIVQGLQSINVEEGLKTAAGIARQAGSVVKGIGEFRNTVASSLAAEDEELTSLQCVEMGGCPEYSTCQYKPLEAAEGRKKVLGKAMTTIFGLEEGEGVFGGNRGREVEREIECLGCIEGSKMRMKRSGGYTCSRPRRSERPTAAEDKKPAKKAEKK</sequence>
<dbReference type="VEuPathDB" id="CryptoDB:Vbra_15786"/>
<feature type="compositionally biased region" description="Basic and acidic residues" evidence="2">
    <location>
        <begin position="890"/>
        <end position="910"/>
    </location>
</feature>
<feature type="domain" description="HYR" evidence="4">
    <location>
        <begin position="120"/>
        <end position="209"/>
    </location>
</feature>
<dbReference type="OrthoDB" id="10012881at2759"/>
<evidence type="ECO:0000256" key="2">
    <source>
        <dbReference type="SAM" id="MobiDB-lite"/>
    </source>
</evidence>
<evidence type="ECO:0000256" key="3">
    <source>
        <dbReference type="SAM" id="SignalP"/>
    </source>
</evidence>
<keyword evidence="6" id="KW-1185">Reference proteome</keyword>
<protein>
    <recommendedName>
        <fullName evidence="4">HYR domain-containing protein</fullName>
    </recommendedName>
</protein>
<evidence type="ECO:0000313" key="6">
    <source>
        <dbReference type="Proteomes" id="UP000041254"/>
    </source>
</evidence>
<dbReference type="InParanoid" id="A0A0G4FNE5"/>
<dbReference type="EMBL" id="CDMY01000466">
    <property type="protein sequence ID" value="CEM15540.1"/>
    <property type="molecule type" value="Genomic_DNA"/>
</dbReference>
<dbReference type="Pfam" id="PF02494">
    <property type="entry name" value="HYR"/>
    <property type="match status" value="2"/>
</dbReference>
<dbReference type="InterPro" id="IPR003410">
    <property type="entry name" value="HYR_dom"/>
</dbReference>
<accession>A0A0G4FNE5</accession>
<proteinExistence type="predicted"/>
<feature type="chain" id="PRO_5005189013" description="HYR domain-containing protein" evidence="3">
    <location>
        <begin position="21"/>
        <end position="910"/>
    </location>
</feature>
<evidence type="ECO:0000259" key="4">
    <source>
        <dbReference type="PROSITE" id="PS50825"/>
    </source>
</evidence>
<name>A0A0G4FNE5_VITBC</name>
<evidence type="ECO:0000256" key="1">
    <source>
        <dbReference type="ARBA" id="ARBA00022737"/>
    </source>
</evidence>
<feature type="region of interest" description="Disordered" evidence="2">
    <location>
        <begin position="568"/>
        <end position="596"/>
    </location>
</feature>
<feature type="compositionally biased region" description="Polar residues" evidence="2">
    <location>
        <begin position="572"/>
        <end position="587"/>
    </location>
</feature>
<dbReference type="PANTHER" id="PTHR24273:SF32">
    <property type="entry name" value="HYALIN"/>
    <property type="match status" value="1"/>
</dbReference>
<feature type="signal peptide" evidence="3">
    <location>
        <begin position="1"/>
        <end position="20"/>
    </location>
</feature>
<evidence type="ECO:0000313" key="5">
    <source>
        <dbReference type="EMBL" id="CEM15540.1"/>
    </source>
</evidence>
<feature type="compositionally biased region" description="Polar residues" evidence="2">
    <location>
        <begin position="717"/>
        <end position="730"/>
    </location>
</feature>
<dbReference type="AlphaFoldDB" id="A0A0G4FNE5"/>
<dbReference type="Proteomes" id="UP000041254">
    <property type="component" value="Unassembled WGS sequence"/>
</dbReference>
<gene>
    <name evidence="5" type="ORF">Vbra_15786</name>
</gene>
<dbReference type="PROSITE" id="PS50825">
    <property type="entry name" value="HYR"/>
    <property type="match status" value="2"/>
</dbReference>
<reference evidence="5 6" key="1">
    <citation type="submission" date="2014-11" db="EMBL/GenBank/DDBJ databases">
        <authorList>
            <person name="Zhu J."/>
            <person name="Qi W."/>
            <person name="Song R."/>
        </authorList>
    </citation>
    <scope>NUCLEOTIDE SEQUENCE [LARGE SCALE GENOMIC DNA]</scope>
</reference>
<keyword evidence="3" id="KW-0732">Signal</keyword>
<feature type="domain" description="HYR" evidence="4">
    <location>
        <begin position="27"/>
        <end position="119"/>
    </location>
</feature>
<feature type="region of interest" description="Disordered" evidence="2">
    <location>
        <begin position="879"/>
        <end position="910"/>
    </location>
</feature>